<dbReference type="Pfam" id="PF07238">
    <property type="entry name" value="PilZ"/>
    <property type="match status" value="1"/>
</dbReference>
<accession>A0A9D1YDM3</accession>
<dbReference type="InterPro" id="IPR009875">
    <property type="entry name" value="PilZ_domain"/>
</dbReference>
<gene>
    <name evidence="2" type="ORF">H9841_11130</name>
</gene>
<comment type="caution">
    <text evidence="2">The sequence shown here is derived from an EMBL/GenBank/DDBJ whole genome shotgun (WGS) entry which is preliminary data.</text>
</comment>
<organism evidence="2 3">
    <name type="scientific">Candidatus Flavonifractor merdigallinarum</name>
    <dbReference type="NCBI Taxonomy" id="2838589"/>
    <lineage>
        <taxon>Bacteria</taxon>
        <taxon>Bacillati</taxon>
        <taxon>Bacillota</taxon>
        <taxon>Clostridia</taxon>
        <taxon>Eubacteriales</taxon>
        <taxon>Oscillospiraceae</taxon>
        <taxon>Flavonifractor</taxon>
    </lineage>
</organism>
<sequence>MTERETHEKGELKEVVEQCVDAVAEVLAEDNQVLFVGRITEFDSRREEIRIDLERAGETPQGLLYNAPIKVQIHLRNQWKTVVMLYGNVVLCAKFHWRVKIRNAISCADSRRAFRQKVRVDGWITWEDQGRFRQACSLVDISLVGVAFYTSVKLDEGTDVKLVVPYLVQGGPSHQLSCTIVVRRSASEDDPPTLWRYGCSYHSLSEQEEDRLCKDIFLLQAQSLKRERGQ</sequence>
<dbReference type="GO" id="GO:0035438">
    <property type="term" value="F:cyclic-di-GMP binding"/>
    <property type="evidence" value="ECO:0007669"/>
    <property type="project" value="InterPro"/>
</dbReference>
<dbReference type="EMBL" id="DXDX01000201">
    <property type="protein sequence ID" value="HIY22436.1"/>
    <property type="molecule type" value="Genomic_DNA"/>
</dbReference>
<dbReference type="SUPFAM" id="SSF141371">
    <property type="entry name" value="PilZ domain-like"/>
    <property type="match status" value="1"/>
</dbReference>
<protein>
    <submittedName>
        <fullName evidence="2">PilZ domain-containing protein</fullName>
    </submittedName>
</protein>
<feature type="domain" description="PilZ" evidence="1">
    <location>
        <begin position="110"/>
        <end position="212"/>
    </location>
</feature>
<evidence type="ECO:0000313" key="2">
    <source>
        <dbReference type="EMBL" id="HIY22436.1"/>
    </source>
</evidence>
<dbReference type="AlphaFoldDB" id="A0A9D1YDM3"/>
<name>A0A9D1YDM3_9FIRM</name>
<reference evidence="2" key="2">
    <citation type="submission" date="2021-04" db="EMBL/GenBank/DDBJ databases">
        <authorList>
            <person name="Gilroy R."/>
        </authorList>
    </citation>
    <scope>NUCLEOTIDE SEQUENCE</scope>
    <source>
        <strain evidence="2">ChiBcec16_6824</strain>
    </source>
</reference>
<dbReference type="Gene3D" id="2.40.10.220">
    <property type="entry name" value="predicted glycosyltransferase like domains"/>
    <property type="match status" value="1"/>
</dbReference>
<proteinExistence type="predicted"/>
<evidence type="ECO:0000259" key="1">
    <source>
        <dbReference type="Pfam" id="PF07238"/>
    </source>
</evidence>
<reference evidence="2" key="1">
    <citation type="journal article" date="2021" name="PeerJ">
        <title>Extensive microbial diversity within the chicken gut microbiome revealed by metagenomics and culture.</title>
        <authorList>
            <person name="Gilroy R."/>
            <person name="Ravi A."/>
            <person name="Getino M."/>
            <person name="Pursley I."/>
            <person name="Horton D.L."/>
            <person name="Alikhan N.F."/>
            <person name="Baker D."/>
            <person name="Gharbi K."/>
            <person name="Hall N."/>
            <person name="Watson M."/>
            <person name="Adriaenssens E.M."/>
            <person name="Foster-Nyarko E."/>
            <person name="Jarju S."/>
            <person name="Secka A."/>
            <person name="Antonio M."/>
            <person name="Oren A."/>
            <person name="Chaudhuri R.R."/>
            <person name="La Ragione R."/>
            <person name="Hildebrand F."/>
            <person name="Pallen M.J."/>
        </authorList>
    </citation>
    <scope>NUCLEOTIDE SEQUENCE</scope>
    <source>
        <strain evidence="2">ChiBcec16_6824</strain>
    </source>
</reference>
<evidence type="ECO:0000313" key="3">
    <source>
        <dbReference type="Proteomes" id="UP000823868"/>
    </source>
</evidence>
<dbReference type="Proteomes" id="UP000823868">
    <property type="component" value="Unassembled WGS sequence"/>
</dbReference>